<dbReference type="AlphaFoldDB" id="A0A1M6CP04"/>
<feature type="transmembrane region" description="Helical" evidence="1">
    <location>
        <begin position="182"/>
        <end position="200"/>
    </location>
</feature>
<keyword evidence="1" id="KW-1133">Transmembrane helix</keyword>
<dbReference type="Gene3D" id="1.10.3210.10">
    <property type="entry name" value="Hypothetical protein af1432"/>
    <property type="match status" value="1"/>
</dbReference>
<dbReference type="NCBIfam" id="TIGR00277">
    <property type="entry name" value="HDIG"/>
    <property type="match status" value="1"/>
</dbReference>
<dbReference type="PROSITE" id="PS51831">
    <property type="entry name" value="HD"/>
    <property type="match status" value="1"/>
</dbReference>
<protein>
    <submittedName>
        <fullName evidence="4">HDIG domain-containing protein</fullName>
    </submittedName>
</protein>
<keyword evidence="1" id="KW-0812">Transmembrane</keyword>
<dbReference type="Pfam" id="PF13487">
    <property type="entry name" value="HD_5"/>
    <property type="match status" value="1"/>
</dbReference>
<dbReference type="OrthoDB" id="9804747at2"/>
<feature type="transmembrane region" description="Helical" evidence="1">
    <location>
        <begin position="12"/>
        <end position="28"/>
    </location>
</feature>
<dbReference type="SUPFAM" id="SSF109604">
    <property type="entry name" value="HD-domain/PDEase-like"/>
    <property type="match status" value="1"/>
</dbReference>
<dbReference type="SMART" id="SM00471">
    <property type="entry name" value="HDc"/>
    <property type="match status" value="1"/>
</dbReference>
<proteinExistence type="predicted"/>
<dbReference type="InterPro" id="IPR037522">
    <property type="entry name" value="HD_GYP_dom"/>
</dbReference>
<evidence type="ECO:0000313" key="4">
    <source>
        <dbReference type="EMBL" id="SHI62785.1"/>
    </source>
</evidence>
<feature type="transmembrane region" description="Helical" evidence="1">
    <location>
        <begin position="206"/>
        <end position="225"/>
    </location>
</feature>
<keyword evidence="5" id="KW-1185">Reference proteome</keyword>
<evidence type="ECO:0000259" key="2">
    <source>
        <dbReference type="PROSITE" id="PS51831"/>
    </source>
</evidence>
<dbReference type="PROSITE" id="PS51832">
    <property type="entry name" value="HD_GYP"/>
    <property type="match status" value="1"/>
</dbReference>
<gene>
    <name evidence="4" type="ORF">SAMN02745975_00281</name>
</gene>
<dbReference type="CDD" id="cd00077">
    <property type="entry name" value="HDc"/>
    <property type="match status" value="1"/>
</dbReference>
<dbReference type="InterPro" id="IPR006675">
    <property type="entry name" value="HDIG_dom"/>
</dbReference>
<organism evidence="4 5">
    <name type="scientific">Geosporobacter subterraneus DSM 17957</name>
    <dbReference type="NCBI Taxonomy" id="1121919"/>
    <lineage>
        <taxon>Bacteria</taxon>
        <taxon>Bacillati</taxon>
        <taxon>Bacillota</taxon>
        <taxon>Clostridia</taxon>
        <taxon>Peptostreptococcales</taxon>
        <taxon>Thermotaleaceae</taxon>
        <taxon>Geosporobacter</taxon>
    </lineage>
</organism>
<feature type="domain" description="HD" evidence="2">
    <location>
        <begin position="253"/>
        <end position="375"/>
    </location>
</feature>
<dbReference type="PANTHER" id="PTHR43155:SF2">
    <property type="entry name" value="CYCLIC DI-GMP PHOSPHODIESTERASE PA4108"/>
    <property type="match status" value="1"/>
</dbReference>
<feature type="transmembrane region" description="Helical" evidence="1">
    <location>
        <begin position="143"/>
        <end position="170"/>
    </location>
</feature>
<dbReference type="Proteomes" id="UP000184536">
    <property type="component" value="Unassembled WGS sequence"/>
</dbReference>
<accession>A0A1M6CP04</accession>
<dbReference type="InterPro" id="IPR003607">
    <property type="entry name" value="HD/PDEase_dom"/>
</dbReference>
<dbReference type="EMBL" id="FQZV01000004">
    <property type="protein sequence ID" value="SHI62785.1"/>
    <property type="molecule type" value="Genomic_DNA"/>
</dbReference>
<reference evidence="5" key="1">
    <citation type="submission" date="2016-11" db="EMBL/GenBank/DDBJ databases">
        <authorList>
            <person name="Varghese N."/>
            <person name="Submissions S."/>
        </authorList>
    </citation>
    <scope>NUCLEOTIDE SEQUENCE [LARGE SCALE GENOMIC DNA]</scope>
    <source>
        <strain evidence="5">DSM 17957</strain>
    </source>
</reference>
<keyword evidence="1" id="KW-0472">Membrane</keyword>
<name>A0A1M6CP04_9FIRM</name>
<evidence type="ECO:0000259" key="3">
    <source>
        <dbReference type="PROSITE" id="PS51832"/>
    </source>
</evidence>
<evidence type="ECO:0000256" key="1">
    <source>
        <dbReference type="SAM" id="Phobius"/>
    </source>
</evidence>
<dbReference type="PANTHER" id="PTHR43155">
    <property type="entry name" value="CYCLIC DI-GMP PHOSPHODIESTERASE PA4108-RELATED"/>
    <property type="match status" value="1"/>
</dbReference>
<sequence length="426" mass="47477">MKGMSTKLKAYTLFIISLGMMSIFLGLINISADIMPSLAFFATLGIIAESLNIRIRGSAAVSVSFTIGLSAVLIYQSYLASIIGFMSMFFCIESVNGEIVHILNTSKYKRLFNGCAYALSLAVASISYRFFKIDVLYMNFLGLNIVSIIACVIAYLVTNSLIFMGLMALLEKKKFRQVFSDNKWAMLNILALSPLGTIIAASYQNYGWFAVILFFGPLLIARYSFKLYMDMRHVYFETIKALSSAMEAKDQYTNGHSYRVADYAVGIAEQMGLKADVIDKLRTAAILHDIGKIGIADSILNKSGQLENNEYLEIQKHPEIGAKILSEVDFLAEVAHIIKHHHERYDGKGYPDKLEGPQISIESCILAVADAYDAMTSDRPYRRAMSQQTAMNIVLEQVGKQFNPVVVKSFIDYLNAQPKEHIAHVS</sequence>
<feature type="domain" description="HD-GYP" evidence="3">
    <location>
        <begin position="231"/>
        <end position="426"/>
    </location>
</feature>
<dbReference type="STRING" id="1121919.SAMN02745975_00281"/>
<dbReference type="InterPro" id="IPR006674">
    <property type="entry name" value="HD_domain"/>
</dbReference>
<feature type="transmembrane region" description="Helical" evidence="1">
    <location>
        <begin position="111"/>
        <end position="131"/>
    </location>
</feature>
<evidence type="ECO:0000313" key="5">
    <source>
        <dbReference type="Proteomes" id="UP000184536"/>
    </source>
</evidence>